<feature type="region of interest" description="Disordered" evidence="3">
    <location>
        <begin position="1"/>
        <end position="23"/>
    </location>
</feature>
<dbReference type="SUPFAM" id="SSF53254">
    <property type="entry name" value="Phosphoglycerate mutase-like"/>
    <property type="match status" value="1"/>
</dbReference>
<proteinExistence type="predicted"/>
<reference evidence="4" key="2">
    <citation type="submission" date="2024-05" db="EMBL/GenBank/DDBJ databases">
        <authorList>
            <person name="Wolfe A."/>
        </authorList>
    </citation>
    <scope>NUCLEOTIDE SEQUENCE</scope>
    <source>
        <strain evidence="4">UMB1064</strain>
    </source>
</reference>
<feature type="binding site" evidence="2">
    <location>
        <begin position="38"/>
        <end position="45"/>
    </location>
    <ligand>
        <name>substrate</name>
    </ligand>
</feature>
<dbReference type="InterPro" id="IPR013078">
    <property type="entry name" value="His_Pase_superF_clade-1"/>
</dbReference>
<name>A0AAW9SZ46_CORAY</name>
<accession>A0AAW9SZ46</accession>
<gene>
    <name evidence="4" type="ORF">QP460_007385</name>
</gene>
<dbReference type="InterPro" id="IPR029033">
    <property type="entry name" value="His_PPase_superfam"/>
</dbReference>
<evidence type="ECO:0000256" key="1">
    <source>
        <dbReference type="PIRSR" id="PIRSR613078-1"/>
    </source>
</evidence>
<feature type="active site" description="Proton donor/acceptor" evidence="1">
    <location>
        <position position="121"/>
    </location>
</feature>
<keyword evidence="4" id="KW-0378">Hydrolase</keyword>
<evidence type="ECO:0000313" key="4">
    <source>
        <dbReference type="EMBL" id="MEO3717406.1"/>
    </source>
</evidence>
<dbReference type="InterPro" id="IPR050275">
    <property type="entry name" value="PGM_Phosphatase"/>
</dbReference>
<feature type="active site" description="Tele-phosphohistidine intermediate" evidence="1">
    <location>
        <position position="39"/>
    </location>
</feature>
<dbReference type="Gene3D" id="3.40.50.1240">
    <property type="entry name" value="Phosphoglycerate mutase-like"/>
    <property type="match status" value="1"/>
</dbReference>
<comment type="caution">
    <text evidence="4">The sequence shown here is derived from an EMBL/GenBank/DDBJ whole genome shotgun (WGS) entry which is preliminary data.</text>
</comment>
<evidence type="ECO:0000256" key="3">
    <source>
        <dbReference type="SAM" id="MobiDB-lite"/>
    </source>
</evidence>
<dbReference type="Pfam" id="PF00300">
    <property type="entry name" value="His_Phos_1"/>
    <property type="match status" value="1"/>
</dbReference>
<evidence type="ECO:0000256" key="2">
    <source>
        <dbReference type="PIRSR" id="PIRSR613078-2"/>
    </source>
</evidence>
<dbReference type="SMART" id="SM00855">
    <property type="entry name" value="PGAM"/>
    <property type="match status" value="1"/>
</dbReference>
<organism evidence="4 5">
    <name type="scientific">Corynebacterium amycolatum</name>
    <dbReference type="NCBI Taxonomy" id="43765"/>
    <lineage>
        <taxon>Bacteria</taxon>
        <taxon>Bacillati</taxon>
        <taxon>Actinomycetota</taxon>
        <taxon>Actinomycetes</taxon>
        <taxon>Mycobacteriales</taxon>
        <taxon>Corynebacteriaceae</taxon>
        <taxon>Corynebacterium</taxon>
    </lineage>
</organism>
<protein>
    <submittedName>
        <fullName evidence="4">Histidine phosphatase family protein</fullName>
        <ecNumber evidence="4">3.1.3.-</ecNumber>
    </submittedName>
</protein>
<sequence length="263" mass="28769">MTPAAPENPVGQLPFLDDRPDRPESVMPIDSQRIIFIRHGQTTGNINRRLDTALPGAPLTDLGVRQARSLGRLLLPDVHRIGDIVTSHALRARQTGAGAVASLHHLGETSVRIRHEGGLHEIQAGDLEGRNDRDAHMEYMRAFYQWLNGELEYRLPGGESGADVLNRYLPTLQQLLEQAGATGGESRESGEGGSKDVVIVSHGAAIRLIGQYLTGVDPEYALRHRIANTERIELVPSAVDVGKRAGIEPGTWDVRRWGDSELP</sequence>
<dbReference type="GO" id="GO:0016791">
    <property type="term" value="F:phosphatase activity"/>
    <property type="evidence" value="ECO:0007669"/>
    <property type="project" value="TreeGrafter"/>
</dbReference>
<dbReference type="EC" id="3.1.3.-" evidence="4"/>
<dbReference type="RefSeq" id="WP_284826117.1">
    <property type="nucleotide sequence ID" value="NZ_JASOOY020000027.1"/>
</dbReference>
<dbReference type="EMBL" id="JASOOY020000027">
    <property type="protein sequence ID" value="MEO3717406.1"/>
    <property type="molecule type" value="Genomic_DNA"/>
</dbReference>
<dbReference type="PANTHER" id="PTHR48100:SF1">
    <property type="entry name" value="HISTIDINE PHOSPHATASE FAMILY PROTEIN-RELATED"/>
    <property type="match status" value="1"/>
</dbReference>
<dbReference type="Proteomes" id="UP001223646">
    <property type="component" value="Unassembled WGS sequence"/>
</dbReference>
<dbReference type="PANTHER" id="PTHR48100">
    <property type="entry name" value="BROAD-SPECIFICITY PHOSPHATASE YOR283W-RELATED"/>
    <property type="match status" value="1"/>
</dbReference>
<feature type="binding site" evidence="2">
    <location>
        <position position="91"/>
    </location>
    <ligand>
        <name>substrate</name>
    </ligand>
</feature>
<dbReference type="GO" id="GO:0005737">
    <property type="term" value="C:cytoplasm"/>
    <property type="evidence" value="ECO:0007669"/>
    <property type="project" value="TreeGrafter"/>
</dbReference>
<dbReference type="AlphaFoldDB" id="A0AAW9SZ46"/>
<reference evidence="4" key="1">
    <citation type="submission" date="2023-05" db="EMBL/GenBank/DDBJ databases">
        <authorList>
            <person name="Du J."/>
        </authorList>
    </citation>
    <scope>NUCLEOTIDE SEQUENCE</scope>
    <source>
        <strain evidence="4">UMB1064</strain>
    </source>
</reference>
<dbReference type="CDD" id="cd07067">
    <property type="entry name" value="HP_PGM_like"/>
    <property type="match status" value="1"/>
</dbReference>
<evidence type="ECO:0000313" key="5">
    <source>
        <dbReference type="Proteomes" id="UP001223646"/>
    </source>
</evidence>